<dbReference type="InterPro" id="IPR036259">
    <property type="entry name" value="MFS_trans_sf"/>
</dbReference>
<evidence type="ECO:0000313" key="2">
    <source>
        <dbReference type="Proteomes" id="UP000887566"/>
    </source>
</evidence>
<dbReference type="SUPFAM" id="SSF103473">
    <property type="entry name" value="MFS general substrate transporter"/>
    <property type="match status" value="1"/>
</dbReference>
<keyword evidence="1" id="KW-0472">Membrane</keyword>
<evidence type="ECO:0000313" key="3">
    <source>
        <dbReference type="WBParaSite" id="PSAMB.scaffold2332size23819.g17309.t1"/>
    </source>
</evidence>
<dbReference type="WBParaSite" id="PSAMB.scaffold2332size23819.g17309.t1">
    <property type="protein sequence ID" value="PSAMB.scaffold2332size23819.g17309.t1"/>
    <property type="gene ID" value="PSAMB.scaffold2332size23819.g17309"/>
</dbReference>
<reference evidence="3" key="1">
    <citation type="submission" date="2022-11" db="UniProtKB">
        <authorList>
            <consortium name="WormBaseParasite"/>
        </authorList>
    </citation>
    <scope>IDENTIFICATION</scope>
</reference>
<protein>
    <submittedName>
        <fullName evidence="3">Major facilitator superfamily (MFS) profile domain-containing protein</fullName>
    </submittedName>
</protein>
<proteinExistence type="predicted"/>
<keyword evidence="2" id="KW-1185">Reference proteome</keyword>
<organism evidence="2 3">
    <name type="scientific">Plectus sambesii</name>
    <dbReference type="NCBI Taxonomy" id="2011161"/>
    <lineage>
        <taxon>Eukaryota</taxon>
        <taxon>Metazoa</taxon>
        <taxon>Ecdysozoa</taxon>
        <taxon>Nematoda</taxon>
        <taxon>Chromadorea</taxon>
        <taxon>Plectida</taxon>
        <taxon>Plectina</taxon>
        <taxon>Plectoidea</taxon>
        <taxon>Plectidae</taxon>
        <taxon>Plectus</taxon>
    </lineage>
</organism>
<accession>A0A914VPV9</accession>
<evidence type="ECO:0000256" key="1">
    <source>
        <dbReference type="SAM" id="Phobius"/>
    </source>
</evidence>
<keyword evidence="1" id="KW-0812">Transmembrane</keyword>
<sequence>MSFQDPIAAALAQLPKFYRSAIVITGAILIHLSLGSYHTFGNILPYMASYMKANTDVTVDIEDLVWIPTSQGSFPFAMIVGGYLSHRIGPRACALLGCALMRLVVWEVATRVDVI</sequence>
<dbReference type="AlphaFoldDB" id="A0A914VPV9"/>
<keyword evidence="1" id="KW-1133">Transmembrane helix</keyword>
<name>A0A914VPV9_9BILA</name>
<feature type="transmembrane region" description="Helical" evidence="1">
    <location>
        <begin position="21"/>
        <end position="44"/>
    </location>
</feature>
<dbReference type="Proteomes" id="UP000887566">
    <property type="component" value="Unplaced"/>
</dbReference>